<protein>
    <recommendedName>
        <fullName evidence="4">Secreted protein</fullName>
    </recommendedName>
</protein>
<dbReference type="AlphaFoldDB" id="A0AAD7HK22"/>
<evidence type="ECO:0008006" key="4">
    <source>
        <dbReference type="Google" id="ProtNLM"/>
    </source>
</evidence>
<reference evidence="2" key="1">
    <citation type="submission" date="2023-03" db="EMBL/GenBank/DDBJ databases">
        <title>Massive genome expansion in bonnet fungi (Mycena s.s.) driven by repeated elements and novel gene families across ecological guilds.</title>
        <authorList>
            <consortium name="Lawrence Berkeley National Laboratory"/>
            <person name="Harder C.B."/>
            <person name="Miyauchi S."/>
            <person name="Viragh M."/>
            <person name="Kuo A."/>
            <person name="Thoen E."/>
            <person name="Andreopoulos B."/>
            <person name="Lu D."/>
            <person name="Skrede I."/>
            <person name="Drula E."/>
            <person name="Henrissat B."/>
            <person name="Morin E."/>
            <person name="Kohler A."/>
            <person name="Barry K."/>
            <person name="LaButti K."/>
            <person name="Morin E."/>
            <person name="Salamov A."/>
            <person name="Lipzen A."/>
            <person name="Mereny Z."/>
            <person name="Hegedus B."/>
            <person name="Baldrian P."/>
            <person name="Stursova M."/>
            <person name="Weitz H."/>
            <person name="Taylor A."/>
            <person name="Grigoriev I.V."/>
            <person name="Nagy L.G."/>
            <person name="Martin F."/>
            <person name="Kauserud H."/>
        </authorList>
    </citation>
    <scope>NUCLEOTIDE SEQUENCE</scope>
    <source>
        <strain evidence="2">CBHHK182m</strain>
    </source>
</reference>
<sequence length="94" mass="10280">MLFVTFLTSYSFQSLVHAFIYPLSSHFDAADTETRPAAGSQILTPCSCGAPRHLLRWINMYAHKKAPGIMCTLTTDVDWARGIIVAACRCEGGA</sequence>
<feature type="signal peptide" evidence="1">
    <location>
        <begin position="1"/>
        <end position="18"/>
    </location>
</feature>
<evidence type="ECO:0000313" key="3">
    <source>
        <dbReference type="Proteomes" id="UP001215598"/>
    </source>
</evidence>
<evidence type="ECO:0000313" key="2">
    <source>
        <dbReference type="EMBL" id="KAJ7722309.1"/>
    </source>
</evidence>
<dbReference type="Proteomes" id="UP001215598">
    <property type="component" value="Unassembled WGS sequence"/>
</dbReference>
<accession>A0AAD7HK22</accession>
<proteinExistence type="predicted"/>
<keyword evidence="3" id="KW-1185">Reference proteome</keyword>
<feature type="chain" id="PRO_5042222548" description="Secreted protein" evidence="1">
    <location>
        <begin position="19"/>
        <end position="94"/>
    </location>
</feature>
<gene>
    <name evidence="2" type="ORF">B0H16DRAFT_1737815</name>
</gene>
<name>A0AAD7HK22_9AGAR</name>
<keyword evidence="1" id="KW-0732">Signal</keyword>
<evidence type="ECO:0000256" key="1">
    <source>
        <dbReference type="SAM" id="SignalP"/>
    </source>
</evidence>
<comment type="caution">
    <text evidence="2">The sequence shown here is derived from an EMBL/GenBank/DDBJ whole genome shotgun (WGS) entry which is preliminary data.</text>
</comment>
<dbReference type="EMBL" id="JARKIB010000221">
    <property type="protein sequence ID" value="KAJ7722309.1"/>
    <property type="molecule type" value="Genomic_DNA"/>
</dbReference>
<organism evidence="2 3">
    <name type="scientific">Mycena metata</name>
    <dbReference type="NCBI Taxonomy" id="1033252"/>
    <lineage>
        <taxon>Eukaryota</taxon>
        <taxon>Fungi</taxon>
        <taxon>Dikarya</taxon>
        <taxon>Basidiomycota</taxon>
        <taxon>Agaricomycotina</taxon>
        <taxon>Agaricomycetes</taxon>
        <taxon>Agaricomycetidae</taxon>
        <taxon>Agaricales</taxon>
        <taxon>Marasmiineae</taxon>
        <taxon>Mycenaceae</taxon>
        <taxon>Mycena</taxon>
    </lineage>
</organism>